<dbReference type="PROSITE" id="PS51257">
    <property type="entry name" value="PROKAR_LIPOPROTEIN"/>
    <property type="match status" value="1"/>
</dbReference>
<organism evidence="4 5">
    <name type="scientific">Hydrogenophaga intermedia</name>
    <dbReference type="NCBI Taxonomy" id="65786"/>
    <lineage>
        <taxon>Bacteria</taxon>
        <taxon>Pseudomonadati</taxon>
        <taxon>Pseudomonadota</taxon>
        <taxon>Betaproteobacteria</taxon>
        <taxon>Burkholderiales</taxon>
        <taxon>Comamonadaceae</taxon>
        <taxon>Hydrogenophaga</taxon>
    </lineage>
</organism>
<protein>
    <submittedName>
        <fullName evidence="4">Short-chain dehydrogenase/reductase SDR</fullName>
    </submittedName>
</protein>
<dbReference type="InterPro" id="IPR057326">
    <property type="entry name" value="KR_dom"/>
</dbReference>
<comment type="similarity">
    <text evidence="1">Belongs to the short-chain dehydrogenases/reductases (SDR) family.</text>
</comment>
<reference evidence="5" key="2">
    <citation type="submission" date="2014-11" db="EMBL/GenBank/DDBJ databases">
        <title>Draft genome sequence of Hydrogenophaga intermedia S1.</title>
        <authorList>
            <person name="Gan H.M."/>
            <person name="Chew T.H."/>
            <person name="Stolz A."/>
        </authorList>
    </citation>
    <scope>NUCLEOTIDE SEQUENCE [LARGE SCALE GENOMIC DNA]</scope>
    <source>
        <strain evidence="5">S1</strain>
    </source>
</reference>
<dbReference type="SMART" id="SM00822">
    <property type="entry name" value="PKS_KR"/>
    <property type="match status" value="1"/>
</dbReference>
<dbReference type="FunFam" id="3.40.50.720:FF:000084">
    <property type="entry name" value="Short-chain dehydrogenase reductase"/>
    <property type="match status" value="1"/>
</dbReference>
<feature type="domain" description="Ketoreductase" evidence="3">
    <location>
        <begin position="9"/>
        <end position="182"/>
    </location>
</feature>
<evidence type="ECO:0000313" key="5">
    <source>
        <dbReference type="Proteomes" id="UP000028878"/>
    </source>
</evidence>
<dbReference type="Gene3D" id="3.40.50.720">
    <property type="entry name" value="NAD(P)-binding Rossmann-like Domain"/>
    <property type="match status" value="1"/>
</dbReference>
<dbReference type="PANTHER" id="PTHR43477:SF1">
    <property type="entry name" value="DIHYDROANTICAPSIN 7-DEHYDROGENASE"/>
    <property type="match status" value="1"/>
</dbReference>
<dbReference type="RefSeq" id="WP_035622883.1">
    <property type="nucleotide sequence ID" value="NZ_CCAE010000034.1"/>
</dbReference>
<dbReference type="InterPro" id="IPR020904">
    <property type="entry name" value="Sc_DH/Rdtase_CS"/>
</dbReference>
<dbReference type="EMBL" id="CCAE010000034">
    <property type="protein sequence ID" value="CDN89033.1"/>
    <property type="molecule type" value="Genomic_DNA"/>
</dbReference>
<dbReference type="InterPro" id="IPR002347">
    <property type="entry name" value="SDR_fam"/>
</dbReference>
<dbReference type="GO" id="GO:0016491">
    <property type="term" value="F:oxidoreductase activity"/>
    <property type="evidence" value="ECO:0007669"/>
    <property type="project" value="UniProtKB-KW"/>
</dbReference>
<dbReference type="PROSITE" id="PS00061">
    <property type="entry name" value="ADH_SHORT"/>
    <property type="match status" value="1"/>
</dbReference>
<sequence>MNDKDLQDRRVLVTGGAGGIGQACARHFLGRGAQVTLVDIDGERLDAARERLGGERVTVVRSALGDARACAQAAAAAGGPLHALVHMAGVFEHDPLDPEDRSVWDRAIASNLSNAYEMVLAFRAARDERSLSRVVLCSSRAFQRGTPNRAAYAAAKGGIVGLVRAFSRDLAPRTCVNAVSPGLIRTPMTDDLVAAMGAQRLAEIPLGRYGEPEDVAGVVGFLCSDAANYVTGQVITVDGGVING</sequence>
<evidence type="ECO:0000259" key="3">
    <source>
        <dbReference type="SMART" id="SM00822"/>
    </source>
</evidence>
<dbReference type="CDD" id="cd05233">
    <property type="entry name" value="SDR_c"/>
    <property type="match status" value="1"/>
</dbReference>
<dbReference type="Pfam" id="PF13561">
    <property type="entry name" value="adh_short_C2"/>
    <property type="match status" value="1"/>
</dbReference>
<evidence type="ECO:0000313" key="4">
    <source>
        <dbReference type="EMBL" id="CDN89033.1"/>
    </source>
</evidence>
<dbReference type="PANTHER" id="PTHR43477">
    <property type="entry name" value="DIHYDROANTICAPSIN 7-DEHYDROGENASE"/>
    <property type="match status" value="1"/>
</dbReference>
<name>A0A1L1PML6_HYDIT</name>
<keyword evidence="2" id="KW-0560">Oxidoreductase</keyword>
<evidence type="ECO:0000256" key="1">
    <source>
        <dbReference type="ARBA" id="ARBA00006484"/>
    </source>
</evidence>
<accession>A0A1L1PML6</accession>
<keyword evidence="5" id="KW-1185">Reference proteome</keyword>
<proteinExistence type="inferred from homology"/>
<dbReference type="AlphaFoldDB" id="A0A1L1PML6"/>
<dbReference type="SUPFAM" id="SSF51735">
    <property type="entry name" value="NAD(P)-binding Rossmann-fold domains"/>
    <property type="match status" value="1"/>
</dbReference>
<gene>
    <name evidence="4" type="ORF">BN948_03470</name>
</gene>
<reference evidence="5" key="1">
    <citation type="submission" date="2014-02" db="EMBL/GenBank/DDBJ databases">
        <authorList>
            <person name="Gan H."/>
        </authorList>
    </citation>
    <scope>NUCLEOTIDE SEQUENCE [LARGE SCALE GENOMIC DNA]</scope>
    <source>
        <strain evidence="5">S1</strain>
    </source>
</reference>
<dbReference type="InterPro" id="IPR051122">
    <property type="entry name" value="SDR_DHRS6-like"/>
</dbReference>
<dbReference type="PRINTS" id="PR00081">
    <property type="entry name" value="GDHRDH"/>
</dbReference>
<dbReference type="Proteomes" id="UP000028878">
    <property type="component" value="Unassembled WGS sequence"/>
</dbReference>
<dbReference type="InterPro" id="IPR036291">
    <property type="entry name" value="NAD(P)-bd_dom_sf"/>
</dbReference>
<evidence type="ECO:0000256" key="2">
    <source>
        <dbReference type="ARBA" id="ARBA00023002"/>
    </source>
</evidence>